<name>A0AAN9KV14_CANGL</name>
<dbReference type="Proteomes" id="UP001367508">
    <property type="component" value="Unassembled WGS sequence"/>
</dbReference>
<sequence length="74" mass="8722">MTQPYQFKSTEDDLRHTTYPSIMPFRLASWVNTYPKTTLGRFGKQQVWNKANKNWNDINSQCLGLFALFSPYLD</sequence>
<dbReference type="AlphaFoldDB" id="A0AAN9KV14"/>
<accession>A0AAN9KV14</accession>
<proteinExistence type="predicted"/>
<protein>
    <submittedName>
        <fullName evidence="1">Uncharacterized protein</fullName>
    </submittedName>
</protein>
<reference evidence="1 2" key="1">
    <citation type="submission" date="2024-01" db="EMBL/GenBank/DDBJ databases">
        <title>The genomes of 5 underutilized Papilionoideae crops provide insights into root nodulation and disease resistanc.</title>
        <authorList>
            <person name="Jiang F."/>
        </authorList>
    </citation>
    <scope>NUCLEOTIDE SEQUENCE [LARGE SCALE GENOMIC DNA]</scope>
    <source>
        <strain evidence="1">LVBAO_FW01</strain>
        <tissue evidence="1">Leaves</tissue>
    </source>
</reference>
<gene>
    <name evidence="1" type="ORF">VNO77_27971</name>
</gene>
<keyword evidence="2" id="KW-1185">Reference proteome</keyword>
<dbReference type="EMBL" id="JAYMYQ010000006">
    <property type="protein sequence ID" value="KAK7324435.1"/>
    <property type="molecule type" value="Genomic_DNA"/>
</dbReference>
<organism evidence="1 2">
    <name type="scientific">Canavalia gladiata</name>
    <name type="common">Sword bean</name>
    <name type="synonym">Dolichos gladiatus</name>
    <dbReference type="NCBI Taxonomy" id="3824"/>
    <lineage>
        <taxon>Eukaryota</taxon>
        <taxon>Viridiplantae</taxon>
        <taxon>Streptophyta</taxon>
        <taxon>Embryophyta</taxon>
        <taxon>Tracheophyta</taxon>
        <taxon>Spermatophyta</taxon>
        <taxon>Magnoliopsida</taxon>
        <taxon>eudicotyledons</taxon>
        <taxon>Gunneridae</taxon>
        <taxon>Pentapetalae</taxon>
        <taxon>rosids</taxon>
        <taxon>fabids</taxon>
        <taxon>Fabales</taxon>
        <taxon>Fabaceae</taxon>
        <taxon>Papilionoideae</taxon>
        <taxon>50 kb inversion clade</taxon>
        <taxon>NPAAA clade</taxon>
        <taxon>indigoferoid/millettioid clade</taxon>
        <taxon>Phaseoleae</taxon>
        <taxon>Canavalia</taxon>
    </lineage>
</organism>
<evidence type="ECO:0000313" key="2">
    <source>
        <dbReference type="Proteomes" id="UP001367508"/>
    </source>
</evidence>
<evidence type="ECO:0000313" key="1">
    <source>
        <dbReference type="EMBL" id="KAK7324435.1"/>
    </source>
</evidence>
<comment type="caution">
    <text evidence="1">The sequence shown here is derived from an EMBL/GenBank/DDBJ whole genome shotgun (WGS) entry which is preliminary data.</text>
</comment>